<dbReference type="Pfam" id="PF03992">
    <property type="entry name" value="ABM"/>
    <property type="match status" value="1"/>
</dbReference>
<dbReference type="GO" id="GO:0004497">
    <property type="term" value="F:monooxygenase activity"/>
    <property type="evidence" value="ECO:0007669"/>
    <property type="project" value="UniProtKB-KW"/>
</dbReference>
<reference evidence="2" key="1">
    <citation type="submission" date="2020-10" db="EMBL/GenBank/DDBJ databases">
        <title>Sequencing the genomes of 1000 actinobacteria strains.</title>
        <authorList>
            <person name="Klenk H.-P."/>
        </authorList>
    </citation>
    <scope>NUCLEOTIDE SEQUENCE</scope>
    <source>
        <strain evidence="2">DSM 45354</strain>
    </source>
</reference>
<name>A0A927N219_9ACTN</name>
<evidence type="ECO:0000313" key="3">
    <source>
        <dbReference type="Proteomes" id="UP000638648"/>
    </source>
</evidence>
<accession>A0A927N219</accession>
<protein>
    <submittedName>
        <fullName evidence="2">Quinol monooxygenase YgiN</fullName>
    </submittedName>
</protein>
<dbReference type="PROSITE" id="PS51725">
    <property type="entry name" value="ABM"/>
    <property type="match status" value="1"/>
</dbReference>
<dbReference type="AlphaFoldDB" id="A0A927N219"/>
<dbReference type="Gene3D" id="3.30.70.100">
    <property type="match status" value="1"/>
</dbReference>
<proteinExistence type="predicted"/>
<keyword evidence="3" id="KW-1185">Reference proteome</keyword>
<feature type="domain" description="ABM" evidence="1">
    <location>
        <begin position="3"/>
        <end position="93"/>
    </location>
</feature>
<keyword evidence="2" id="KW-0560">Oxidoreductase</keyword>
<keyword evidence="2" id="KW-0503">Monooxygenase</keyword>
<dbReference type="InterPro" id="IPR007138">
    <property type="entry name" value="ABM_dom"/>
</dbReference>
<comment type="caution">
    <text evidence="2">The sequence shown here is derived from an EMBL/GenBank/DDBJ whole genome shotgun (WGS) entry which is preliminary data.</text>
</comment>
<dbReference type="PANTHER" id="PTHR33336:SF15">
    <property type="entry name" value="ABM DOMAIN-CONTAINING PROTEIN"/>
    <property type="match status" value="1"/>
</dbReference>
<evidence type="ECO:0000313" key="2">
    <source>
        <dbReference type="EMBL" id="MBE1607482.1"/>
    </source>
</evidence>
<evidence type="ECO:0000259" key="1">
    <source>
        <dbReference type="PROSITE" id="PS51725"/>
    </source>
</evidence>
<dbReference type="EMBL" id="JADBEM010000001">
    <property type="protein sequence ID" value="MBE1607482.1"/>
    <property type="molecule type" value="Genomic_DNA"/>
</dbReference>
<dbReference type="InterPro" id="IPR011008">
    <property type="entry name" value="Dimeric_a/b-barrel"/>
</dbReference>
<dbReference type="SUPFAM" id="SSF54909">
    <property type="entry name" value="Dimeric alpha+beta barrel"/>
    <property type="match status" value="1"/>
</dbReference>
<dbReference type="Proteomes" id="UP000638648">
    <property type="component" value="Unassembled WGS sequence"/>
</dbReference>
<dbReference type="PANTHER" id="PTHR33336">
    <property type="entry name" value="QUINOL MONOOXYGENASE YGIN-RELATED"/>
    <property type="match status" value="1"/>
</dbReference>
<sequence>MAVTLIARYHVTAGKSDAVKEALTRMAERVKADEPGCLLYQANRSTEVEDLFCLYEVYTDEAALLAHRETPHFKEIVEGEVVPMLTKREREVYTQVVA</sequence>
<dbReference type="InterPro" id="IPR050744">
    <property type="entry name" value="AI-2_Isomerase_LsrG"/>
</dbReference>
<dbReference type="RefSeq" id="WP_192751429.1">
    <property type="nucleotide sequence ID" value="NZ_BAABJL010000197.1"/>
</dbReference>
<gene>
    <name evidence="2" type="ORF">HEB94_004330</name>
</gene>
<organism evidence="2 3">
    <name type="scientific">Actinopolymorpha pittospori</name>
    <dbReference type="NCBI Taxonomy" id="648752"/>
    <lineage>
        <taxon>Bacteria</taxon>
        <taxon>Bacillati</taxon>
        <taxon>Actinomycetota</taxon>
        <taxon>Actinomycetes</taxon>
        <taxon>Propionibacteriales</taxon>
        <taxon>Actinopolymorphaceae</taxon>
        <taxon>Actinopolymorpha</taxon>
    </lineage>
</organism>